<evidence type="ECO:0000313" key="9">
    <source>
        <dbReference type="EMBL" id="KAL3795286.1"/>
    </source>
</evidence>
<evidence type="ECO:0000256" key="6">
    <source>
        <dbReference type="ARBA" id="ARBA00023136"/>
    </source>
</evidence>
<evidence type="ECO:0000256" key="7">
    <source>
        <dbReference type="ARBA" id="ARBA00033993"/>
    </source>
</evidence>
<feature type="transmembrane region" description="Helical" evidence="8">
    <location>
        <begin position="226"/>
        <end position="246"/>
    </location>
</feature>
<evidence type="ECO:0000313" key="10">
    <source>
        <dbReference type="Proteomes" id="UP001530400"/>
    </source>
</evidence>
<keyword evidence="6 8" id="KW-0472">Membrane</keyword>
<comment type="subcellular location">
    <subcellularLocation>
        <location evidence="1">Cell membrane</location>
        <topology evidence="1">Multi-pass membrane protein</topology>
    </subcellularLocation>
</comment>
<keyword evidence="4 8" id="KW-0812">Transmembrane</keyword>
<dbReference type="GO" id="GO:0015204">
    <property type="term" value="F:urea transmembrane transporter activity"/>
    <property type="evidence" value="ECO:0007669"/>
    <property type="project" value="UniProtKB-ARBA"/>
</dbReference>
<keyword evidence="10" id="KW-1185">Reference proteome</keyword>
<evidence type="ECO:0000256" key="2">
    <source>
        <dbReference type="ARBA" id="ARBA00005914"/>
    </source>
</evidence>
<dbReference type="Proteomes" id="UP001530400">
    <property type="component" value="Unassembled WGS sequence"/>
</dbReference>
<dbReference type="GO" id="GO:0005886">
    <property type="term" value="C:plasma membrane"/>
    <property type="evidence" value="ECO:0007669"/>
    <property type="project" value="UniProtKB-SubCell"/>
</dbReference>
<gene>
    <name evidence="9" type="ORF">ACHAWO_010420</name>
</gene>
<organism evidence="9 10">
    <name type="scientific">Cyclotella atomus</name>
    <dbReference type="NCBI Taxonomy" id="382360"/>
    <lineage>
        <taxon>Eukaryota</taxon>
        <taxon>Sar</taxon>
        <taxon>Stramenopiles</taxon>
        <taxon>Ochrophyta</taxon>
        <taxon>Bacillariophyta</taxon>
        <taxon>Coscinodiscophyceae</taxon>
        <taxon>Thalassiosirophycidae</taxon>
        <taxon>Stephanodiscales</taxon>
        <taxon>Stephanodiscaceae</taxon>
        <taxon>Cyclotella</taxon>
    </lineage>
</organism>
<comment type="catalytic activity">
    <reaction evidence="7">
        <text>urea(in) = urea(out)</text>
        <dbReference type="Rhea" id="RHEA:32799"/>
        <dbReference type="ChEBI" id="CHEBI:16199"/>
    </reaction>
</comment>
<dbReference type="AlphaFoldDB" id="A0ABD3Q6Y6"/>
<dbReference type="PANTHER" id="PTHR10464">
    <property type="entry name" value="UREA TRANSPORTER"/>
    <property type="match status" value="1"/>
</dbReference>
<evidence type="ECO:0000256" key="8">
    <source>
        <dbReference type="SAM" id="Phobius"/>
    </source>
</evidence>
<evidence type="ECO:0000256" key="5">
    <source>
        <dbReference type="ARBA" id="ARBA00022989"/>
    </source>
</evidence>
<feature type="non-terminal residue" evidence="9">
    <location>
        <position position="1"/>
    </location>
</feature>
<sequence length="307" mass="33065">SISNSVTSEKAQLLAVGGEARSCHSLFFGTDCINSLKTKTDGAVADVADRPLDEPSLDAEKARDVKDIRDLAKSIFHVYFTHHDGDDDSVQIKQQNQLKTPGLLTKMNGTMPWLSSYPKDSAAILAVAKAPILFMEACFRGIAQVSVFFQNNPLSGVLIFIAMFIQSSRVAVHGIIAIIIGNLSGLLMGFDKSFLSCGLFGYDSFLVGLAISTFDAAGSMHLGYNWSAAIGVIISSYFSSVLFVMLGKILSSYKTPPFTLPFNISTLAFLMAMKQITQNHVDEEPVASAASAYLTAIRLSLLGPSEE</sequence>
<dbReference type="EMBL" id="JALLPJ020000326">
    <property type="protein sequence ID" value="KAL3795286.1"/>
    <property type="molecule type" value="Genomic_DNA"/>
</dbReference>
<dbReference type="PANTHER" id="PTHR10464:SF4">
    <property type="entry name" value="UREA TRANSPORTER"/>
    <property type="match status" value="1"/>
</dbReference>
<dbReference type="Pfam" id="PF03253">
    <property type="entry name" value="UT"/>
    <property type="match status" value="1"/>
</dbReference>
<reference evidence="9 10" key="1">
    <citation type="submission" date="2024-10" db="EMBL/GenBank/DDBJ databases">
        <title>Updated reference genomes for cyclostephanoid diatoms.</title>
        <authorList>
            <person name="Roberts W.R."/>
            <person name="Alverson A.J."/>
        </authorList>
    </citation>
    <scope>NUCLEOTIDE SEQUENCE [LARGE SCALE GENOMIC DNA]</scope>
    <source>
        <strain evidence="9 10">AJA010-31</strain>
    </source>
</reference>
<evidence type="ECO:0000256" key="1">
    <source>
        <dbReference type="ARBA" id="ARBA00004651"/>
    </source>
</evidence>
<dbReference type="InterPro" id="IPR004937">
    <property type="entry name" value="Urea_transporter"/>
</dbReference>
<keyword evidence="5 8" id="KW-1133">Transmembrane helix</keyword>
<evidence type="ECO:0000256" key="4">
    <source>
        <dbReference type="ARBA" id="ARBA00022692"/>
    </source>
</evidence>
<comment type="caution">
    <text evidence="9">The sequence shown here is derived from an EMBL/GenBank/DDBJ whole genome shotgun (WGS) entry which is preliminary data.</text>
</comment>
<proteinExistence type="inferred from homology"/>
<accession>A0ABD3Q6Y6</accession>
<protein>
    <submittedName>
        <fullName evidence="9">Uncharacterized protein</fullName>
    </submittedName>
</protein>
<evidence type="ECO:0000256" key="3">
    <source>
        <dbReference type="ARBA" id="ARBA00022475"/>
    </source>
</evidence>
<dbReference type="Gene3D" id="1.10.3430.10">
    <property type="entry name" value="Ammonium transporter AmtB like domains"/>
    <property type="match status" value="1"/>
</dbReference>
<dbReference type="InterPro" id="IPR029020">
    <property type="entry name" value="Ammonium/urea_transptr"/>
</dbReference>
<keyword evidence="3" id="KW-1003">Cell membrane</keyword>
<comment type="similarity">
    <text evidence="2">Belongs to the urea transporter family.</text>
</comment>
<name>A0ABD3Q6Y6_9STRA</name>